<dbReference type="InterPro" id="IPR037239">
    <property type="entry name" value="OSBP_sf"/>
</dbReference>
<evidence type="ECO:0000256" key="2">
    <source>
        <dbReference type="RuleBase" id="RU003844"/>
    </source>
</evidence>
<keyword evidence="3" id="KW-0813">Transport</keyword>
<dbReference type="Pfam" id="PF01237">
    <property type="entry name" value="Oxysterol_BP"/>
    <property type="match status" value="1"/>
</dbReference>
<keyword evidence="4" id="KW-0175">Coiled coil</keyword>
<evidence type="ECO:0000313" key="7">
    <source>
        <dbReference type="Proteomes" id="UP001158576"/>
    </source>
</evidence>
<evidence type="ECO:0000313" key="6">
    <source>
        <dbReference type="EMBL" id="CAG5098857.1"/>
    </source>
</evidence>
<accession>A0ABN7SIT7</accession>
<dbReference type="PROSITE" id="PS01013">
    <property type="entry name" value="OSBP"/>
    <property type="match status" value="1"/>
</dbReference>
<dbReference type="InterPro" id="IPR011993">
    <property type="entry name" value="PH-like_dom_sf"/>
</dbReference>
<keyword evidence="7" id="KW-1185">Reference proteome</keyword>
<evidence type="ECO:0000256" key="5">
    <source>
        <dbReference type="SAM" id="MobiDB-lite"/>
    </source>
</evidence>
<gene>
    <name evidence="6" type="ORF">OKIOD_LOCUS7597</name>
</gene>
<dbReference type="Proteomes" id="UP001158576">
    <property type="component" value="Chromosome XSR"/>
</dbReference>
<feature type="compositionally biased region" description="Acidic residues" evidence="5">
    <location>
        <begin position="442"/>
        <end position="451"/>
    </location>
</feature>
<name>A0ABN7SIT7_OIKDI</name>
<proteinExistence type="inferred from homology"/>
<comment type="similarity">
    <text evidence="2">Belongs to the OSBP family.</text>
</comment>
<keyword evidence="1" id="KW-0446">Lipid-binding</keyword>
<evidence type="ECO:0000256" key="3">
    <source>
        <dbReference type="RuleBase" id="RU003845"/>
    </source>
</evidence>
<dbReference type="SUPFAM" id="SSF144000">
    <property type="entry name" value="Oxysterol-binding protein-like"/>
    <property type="match status" value="1"/>
</dbReference>
<feature type="region of interest" description="Disordered" evidence="5">
    <location>
        <begin position="424"/>
        <end position="476"/>
    </location>
</feature>
<sequence length="843" mass="96112">MSNSIQKPNRFAGYYMKRRKWPLKGYHRRFIVLDDGWLKYGKNEEMRRAHGALDLGDAAIIKDKKEEIHIDTNMGSPIHLKPVRGADPNTMVVIYDALRTHKHYRRQSITNLQARNREQTSPWGNVITDGGTQTSDTNLLPLDVDAFTSGRRSSLDEFSTTREKFNHIENKLQDMENLIVQLTSHRAEIEEALHSNVSPKKSRFRPSIKRGKRESSKTSSSSQQTLDVPHLQESKLTQSASALSISEDTDLGGSQTLSRSQPDLSGITTAYLLKRKSSIPANVYSCRGRFLTRLIRYRKGPDGVISKISDIQRQFEDTARKCITDARHLKGQLVDMSNSTSTKRNSLEQHSGHQTIFELMRENDELRMKLQQIRAFASVGSNSLPTVRSSTSILSRPLKRETSHLGESIDGSTTDLFYDAESDLEMSGDSSDDNSSLHEINEGDSDTDEEMPALNDTRKTETPVGPAGFNRRSRLPVPMPDGMQVSLWNVLRKNMGKDLTKVAMPVSFNEPLSALQKMAEDLEYSFLLDQAVATNDIERMVNVATFALSCYGAEATRQGRKPFNPVLGETYELVRDDLGWKFCSEQVSHHPPIGCGHATGQGWTYWLDFRFKNKFWGKSIEITPLGKCYLQFDDGSTYSWTKVTSCIHNIISGQKYVEKTGDCVVEGPNGLYANFTFQKVGWMSSSRNEVVGEIRKKDGTKVRSLFGKWDEGLYVGEKRETAKNVWRQHALSADNERYYGFTKFAIELNEILPQHESSLPHTDSRWRPDQQLLEQGRIQDAEDEKKRVEDIQRKAARRRESLGVKYEPRFFKADENGEYRFSGNSYWQARDNQDFWKKVDPLW</sequence>
<dbReference type="SUPFAM" id="SSF50729">
    <property type="entry name" value="PH domain-like"/>
    <property type="match status" value="1"/>
</dbReference>
<dbReference type="PANTHER" id="PTHR10972:SF203">
    <property type="entry name" value="OXYSTEROL-BINDING PROTEIN HOMOLOG 3"/>
    <property type="match status" value="1"/>
</dbReference>
<dbReference type="Gene3D" id="2.30.29.30">
    <property type="entry name" value="Pleckstrin-homology domain (PH domain)/Phosphotyrosine-binding domain (PTB)"/>
    <property type="match status" value="1"/>
</dbReference>
<feature type="compositionally biased region" description="Polar residues" evidence="5">
    <location>
        <begin position="234"/>
        <end position="260"/>
    </location>
</feature>
<protein>
    <recommendedName>
        <fullName evidence="3">Oxysterol-binding protein</fullName>
    </recommendedName>
</protein>
<dbReference type="InterPro" id="IPR018494">
    <property type="entry name" value="Oxysterol-bd_CS"/>
</dbReference>
<feature type="compositionally biased region" description="Basic residues" evidence="5">
    <location>
        <begin position="200"/>
        <end position="212"/>
    </location>
</feature>
<evidence type="ECO:0000256" key="4">
    <source>
        <dbReference type="SAM" id="Coils"/>
    </source>
</evidence>
<evidence type="ECO:0000256" key="1">
    <source>
        <dbReference type="ARBA" id="ARBA00023121"/>
    </source>
</evidence>
<feature type="coiled-coil region" evidence="4">
    <location>
        <begin position="165"/>
        <end position="192"/>
    </location>
</feature>
<dbReference type="Gene3D" id="3.30.70.3490">
    <property type="match status" value="1"/>
</dbReference>
<dbReference type="InterPro" id="IPR000648">
    <property type="entry name" value="Oxysterol-bd"/>
</dbReference>
<dbReference type="Gene3D" id="2.40.160.120">
    <property type="match status" value="1"/>
</dbReference>
<dbReference type="EMBL" id="OU015569">
    <property type="protein sequence ID" value="CAG5098857.1"/>
    <property type="molecule type" value="Genomic_DNA"/>
</dbReference>
<keyword evidence="3" id="KW-0445">Lipid transport</keyword>
<feature type="region of interest" description="Disordered" evidence="5">
    <location>
        <begin position="386"/>
        <end position="412"/>
    </location>
</feature>
<dbReference type="PANTHER" id="PTHR10972">
    <property type="entry name" value="OXYSTEROL-BINDING PROTEIN-RELATED"/>
    <property type="match status" value="1"/>
</dbReference>
<feature type="region of interest" description="Disordered" evidence="5">
    <location>
        <begin position="193"/>
        <end position="260"/>
    </location>
</feature>
<organism evidence="6 7">
    <name type="scientific">Oikopleura dioica</name>
    <name type="common">Tunicate</name>
    <dbReference type="NCBI Taxonomy" id="34765"/>
    <lineage>
        <taxon>Eukaryota</taxon>
        <taxon>Metazoa</taxon>
        <taxon>Chordata</taxon>
        <taxon>Tunicata</taxon>
        <taxon>Appendicularia</taxon>
        <taxon>Copelata</taxon>
        <taxon>Oikopleuridae</taxon>
        <taxon>Oikopleura</taxon>
    </lineage>
</organism>
<reference evidence="6 7" key="1">
    <citation type="submission" date="2021-04" db="EMBL/GenBank/DDBJ databases">
        <authorList>
            <person name="Bliznina A."/>
        </authorList>
    </citation>
    <scope>NUCLEOTIDE SEQUENCE [LARGE SCALE GENOMIC DNA]</scope>
</reference>